<evidence type="ECO:0000256" key="1">
    <source>
        <dbReference type="ARBA" id="ARBA00022679"/>
    </source>
</evidence>
<dbReference type="InterPro" id="IPR050482">
    <property type="entry name" value="Sensor_HK_TwoCompSys"/>
</dbReference>
<dbReference type="Pfam" id="PF07730">
    <property type="entry name" value="HisKA_3"/>
    <property type="match status" value="1"/>
</dbReference>
<dbReference type="PANTHER" id="PTHR24421">
    <property type="entry name" value="NITRATE/NITRITE SENSOR PROTEIN NARX-RELATED"/>
    <property type="match status" value="1"/>
</dbReference>
<keyword evidence="1" id="KW-0808">Transferase</keyword>
<proteinExistence type="predicted"/>
<dbReference type="InterPro" id="IPR011712">
    <property type="entry name" value="Sig_transdc_His_kin_sub3_dim/P"/>
</dbReference>
<keyword evidence="4" id="KW-1133">Transmembrane helix</keyword>
<sequence>MNDTSAYSTGNRWTVWLQPAPDSSAAAMRAGGHSSWAYAWNLLWSFWVFLGPLFQPVGAGFWWSLALGYPIFLLIFLLSHVRPAIEANGYVGALVILTALSMPWNPAGWTYAVFACALVPYQGLWLTSAIKMAIIQALLVLEGIFLHWPWYAFLILVGVCTSTGVGALAGRINWDKNTRLRMSHEQIRQLAATAERERIGRDLHDLLGHTLSLITMKLELSRKLLDRDPATARRELAEAEEVARHALAEVRSAVTGIRAAGFAAELASAALLLRTSGVQFDQHLQAANLPEPVECSLALVLREAATNIARHAHATRARVSLTRTGDGVRLSIEDNGRGGVRAAGNGLSGMQERVQALGGSLRLDSPPGGGTRLDIDVPLAAQAVARDVGLPRVEALAPAQARHVT</sequence>
<keyword evidence="4" id="KW-0812">Transmembrane</keyword>
<dbReference type="Pfam" id="PF02518">
    <property type="entry name" value="HATPase_c"/>
    <property type="match status" value="1"/>
</dbReference>
<organism evidence="7 8">
    <name type="scientific">Rhodanobacter lycopersici</name>
    <dbReference type="NCBI Taxonomy" id="3162487"/>
    <lineage>
        <taxon>Bacteria</taxon>
        <taxon>Pseudomonadati</taxon>
        <taxon>Pseudomonadota</taxon>
        <taxon>Gammaproteobacteria</taxon>
        <taxon>Lysobacterales</taxon>
        <taxon>Rhodanobacteraceae</taxon>
        <taxon>Rhodanobacter</taxon>
    </lineage>
</organism>
<dbReference type="Gene3D" id="1.20.5.1930">
    <property type="match status" value="1"/>
</dbReference>
<keyword evidence="2 7" id="KW-0418">Kinase</keyword>
<dbReference type="RefSeq" id="WP_367855324.1">
    <property type="nucleotide sequence ID" value="NZ_JBFOHK010000004.1"/>
</dbReference>
<dbReference type="SUPFAM" id="SSF55874">
    <property type="entry name" value="ATPase domain of HSP90 chaperone/DNA topoisomerase II/histidine kinase"/>
    <property type="match status" value="1"/>
</dbReference>
<protein>
    <submittedName>
        <fullName evidence="7">Sensor histidine kinase</fullName>
    </submittedName>
</protein>
<dbReference type="Proteomes" id="UP001556220">
    <property type="component" value="Unassembled WGS sequence"/>
</dbReference>
<feature type="domain" description="Histidine kinase/HSP90-like ATPase" evidence="5">
    <location>
        <begin position="297"/>
        <end position="380"/>
    </location>
</feature>
<feature type="transmembrane region" description="Helical" evidence="4">
    <location>
        <begin position="36"/>
        <end position="54"/>
    </location>
</feature>
<name>A0ABV3QHF0_9GAMM</name>
<dbReference type="PANTHER" id="PTHR24421:SF63">
    <property type="entry name" value="SENSOR HISTIDINE KINASE DESK"/>
    <property type="match status" value="1"/>
</dbReference>
<feature type="transmembrane region" description="Helical" evidence="4">
    <location>
        <begin position="61"/>
        <end position="81"/>
    </location>
</feature>
<dbReference type="Gene3D" id="3.30.565.10">
    <property type="entry name" value="Histidine kinase-like ATPase, C-terminal domain"/>
    <property type="match status" value="1"/>
</dbReference>
<evidence type="ECO:0000313" key="7">
    <source>
        <dbReference type="EMBL" id="MEW9573275.1"/>
    </source>
</evidence>
<accession>A0ABV3QHF0</accession>
<evidence type="ECO:0000313" key="8">
    <source>
        <dbReference type="Proteomes" id="UP001556220"/>
    </source>
</evidence>
<evidence type="ECO:0000259" key="5">
    <source>
        <dbReference type="Pfam" id="PF02518"/>
    </source>
</evidence>
<feature type="domain" description="Signal transduction histidine kinase subgroup 3 dimerisation and phosphoacceptor" evidence="6">
    <location>
        <begin position="195"/>
        <end position="259"/>
    </location>
</feature>
<keyword evidence="4" id="KW-0472">Membrane</keyword>
<gene>
    <name evidence="7" type="ORF">ABQJ54_16080</name>
</gene>
<dbReference type="InterPro" id="IPR036890">
    <property type="entry name" value="HATPase_C_sf"/>
</dbReference>
<dbReference type="EMBL" id="JBFOHK010000004">
    <property type="protein sequence ID" value="MEW9573275.1"/>
    <property type="molecule type" value="Genomic_DNA"/>
</dbReference>
<feature type="transmembrane region" description="Helical" evidence="4">
    <location>
        <begin position="111"/>
        <end position="138"/>
    </location>
</feature>
<feature type="transmembrane region" description="Helical" evidence="4">
    <location>
        <begin position="150"/>
        <end position="174"/>
    </location>
</feature>
<comment type="caution">
    <text evidence="7">The sequence shown here is derived from an EMBL/GenBank/DDBJ whole genome shotgun (WGS) entry which is preliminary data.</text>
</comment>
<keyword evidence="8" id="KW-1185">Reference proteome</keyword>
<evidence type="ECO:0000256" key="3">
    <source>
        <dbReference type="ARBA" id="ARBA00023012"/>
    </source>
</evidence>
<keyword evidence="3" id="KW-0902">Two-component regulatory system</keyword>
<evidence type="ECO:0000259" key="6">
    <source>
        <dbReference type="Pfam" id="PF07730"/>
    </source>
</evidence>
<dbReference type="CDD" id="cd16917">
    <property type="entry name" value="HATPase_UhpB-NarQ-NarX-like"/>
    <property type="match status" value="1"/>
</dbReference>
<feature type="transmembrane region" description="Helical" evidence="4">
    <location>
        <begin position="87"/>
        <end position="104"/>
    </location>
</feature>
<reference evidence="7 8" key="1">
    <citation type="submission" date="2024-06" db="EMBL/GenBank/DDBJ databases">
        <authorList>
            <person name="Woo H."/>
        </authorList>
    </citation>
    <scope>NUCLEOTIDE SEQUENCE [LARGE SCALE GENOMIC DNA]</scope>
    <source>
        <strain evidence="7 8">Si-c</strain>
    </source>
</reference>
<dbReference type="InterPro" id="IPR003594">
    <property type="entry name" value="HATPase_dom"/>
</dbReference>
<evidence type="ECO:0000256" key="2">
    <source>
        <dbReference type="ARBA" id="ARBA00022777"/>
    </source>
</evidence>
<dbReference type="GO" id="GO:0016301">
    <property type="term" value="F:kinase activity"/>
    <property type="evidence" value="ECO:0007669"/>
    <property type="project" value="UniProtKB-KW"/>
</dbReference>
<evidence type="ECO:0000256" key="4">
    <source>
        <dbReference type="SAM" id="Phobius"/>
    </source>
</evidence>